<dbReference type="Gene3D" id="3.40.50.1820">
    <property type="entry name" value="alpha/beta hydrolase"/>
    <property type="match status" value="1"/>
</dbReference>
<keyword evidence="1" id="KW-1133">Transmembrane helix</keyword>
<dbReference type="InterPro" id="IPR029058">
    <property type="entry name" value="AB_hydrolase_fold"/>
</dbReference>
<dbReference type="Proteomes" id="UP000192790">
    <property type="component" value="Unassembled WGS sequence"/>
</dbReference>
<evidence type="ECO:0000313" key="3">
    <source>
        <dbReference type="EMBL" id="SMC71779.1"/>
    </source>
</evidence>
<gene>
    <name evidence="3" type="ORF">SAMN02745168_2174</name>
</gene>
<organism evidence="3 4">
    <name type="scientific">Papillibacter cinnamivorans DSM 12816</name>
    <dbReference type="NCBI Taxonomy" id="1122930"/>
    <lineage>
        <taxon>Bacteria</taxon>
        <taxon>Bacillati</taxon>
        <taxon>Bacillota</taxon>
        <taxon>Clostridia</taxon>
        <taxon>Eubacteriales</taxon>
        <taxon>Oscillospiraceae</taxon>
        <taxon>Papillibacter</taxon>
    </lineage>
</organism>
<dbReference type="EMBL" id="FWXW01000005">
    <property type="protein sequence ID" value="SMC71779.1"/>
    <property type="molecule type" value="Genomic_DNA"/>
</dbReference>
<keyword evidence="1" id="KW-0812">Transmembrane</keyword>
<evidence type="ECO:0000256" key="1">
    <source>
        <dbReference type="SAM" id="Phobius"/>
    </source>
</evidence>
<dbReference type="STRING" id="1122930.SAMN02745168_2174"/>
<dbReference type="AlphaFoldDB" id="A0A1W2BFT1"/>
<accession>A0A1W2BFT1</accession>
<feature type="domain" description="Serine aminopeptidase S33" evidence="2">
    <location>
        <begin position="81"/>
        <end position="188"/>
    </location>
</feature>
<dbReference type="OrthoDB" id="9806902at2"/>
<name>A0A1W2BFT1_9FIRM</name>
<evidence type="ECO:0000259" key="2">
    <source>
        <dbReference type="Pfam" id="PF12146"/>
    </source>
</evidence>
<protein>
    <recommendedName>
        <fullName evidence="2">Serine aminopeptidase S33 domain-containing protein</fullName>
    </recommendedName>
</protein>
<sequence length="350" mass="40086">MPKGIVWMIVAAALVAAALWYRYIINRYNEYFGSRFETDEDYYLYLSGLRPGWKREPISFPSDKAQILRGFLFSYELPAYRGLLVVVHGMDTSMDHYMPEIEYFCRRGFLVMSYDSTGTGRSDGKDLVGLPQSPIDLKYALLYKESRPDLNQYPLFLYGHSWGGFAVNAVSNYGSFPIRGIVSVSGFNSPLDVTRERAQRVVGNLANITMPVVEIHLFLSFGVKMFNTGCRGLARTRAKMLMLHSKDDNAVKYYHFEKYMQRFGHDPRFTFIPMDGRGHNLVTPPEVNARLKALYKQKKALEEQYAPAPVPEELLKPITDENRVLRAAVDETLMERFVAFYEDILGNLPA</sequence>
<dbReference type="InterPro" id="IPR022742">
    <property type="entry name" value="Hydrolase_4"/>
</dbReference>
<feature type="transmembrane region" description="Helical" evidence="1">
    <location>
        <begin position="6"/>
        <end position="25"/>
    </location>
</feature>
<dbReference type="Pfam" id="PF12146">
    <property type="entry name" value="Hydrolase_4"/>
    <property type="match status" value="1"/>
</dbReference>
<proteinExistence type="predicted"/>
<dbReference type="SUPFAM" id="SSF53474">
    <property type="entry name" value="alpha/beta-Hydrolases"/>
    <property type="match status" value="1"/>
</dbReference>
<keyword evidence="1" id="KW-0472">Membrane</keyword>
<dbReference type="RefSeq" id="WP_084234843.1">
    <property type="nucleotide sequence ID" value="NZ_FWXW01000005.1"/>
</dbReference>
<keyword evidence="4" id="KW-1185">Reference proteome</keyword>
<evidence type="ECO:0000313" key="4">
    <source>
        <dbReference type="Proteomes" id="UP000192790"/>
    </source>
</evidence>
<reference evidence="3 4" key="1">
    <citation type="submission" date="2017-04" db="EMBL/GenBank/DDBJ databases">
        <authorList>
            <person name="Afonso C.L."/>
            <person name="Miller P.J."/>
            <person name="Scott M.A."/>
            <person name="Spackman E."/>
            <person name="Goraichik I."/>
            <person name="Dimitrov K.M."/>
            <person name="Suarez D.L."/>
            <person name="Swayne D.E."/>
        </authorList>
    </citation>
    <scope>NUCLEOTIDE SEQUENCE [LARGE SCALE GENOMIC DNA]</scope>
    <source>
        <strain evidence="3 4">DSM 12816</strain>
    </source>
</reference>